<dbReference type="PANTHER" id="PTHR46791">
    <property type="entry name" value="EXPRESSED PROTEIN"/>
    <property type="match status" value="1"/>
</dbReference>
<dbReference type="AlphaFoldDB" id="A0A6J2XJ74"/>
<dbReference type="InterPro" id="IPR058913">
    <property type="entry name" value="Integrase_dom_put"/>
</dbReference>
<dbReference type="PANTHER" id="PTHR46791:SF13">
    <property type="entry name" value="CLR5 DOMAIN-CONTAINING PROTEIN"/>
    <property type="match status" value="1"/>
</dbReference>
<evidence type="ECO:0000313" key="2">
    <source>
        <dbReference type="Proteomes" id="UP000504635"/>
    </source>
</evidence>
<keyword evidence="2" id="KW-1185">Reference proteome</keyword>
<dbReference type="GeneID" id="115878575"/>
<dbReference type="Pfam" id="PF24764">
    <property type="entry name" value="rva_4"/>
    <property type="match status" value="1"/>
</dbReference>
<dbReference type="InParanoid" id="A0A6J2XJ74"/>
<sequence length="152" mass="18002">MGTENGYIENMQIYLRHANQNVNSGRPAFLYGTSQANQRIESWWSILRKHNSQFWINLFETIKDDGYFSGTFLDKSLIQYCFLNIIQDEIDQVQCEWNSHRIRKSRNSMSPNGRPCIIYDLPYLFETTNFLVETNNIDVENCEEECLLIRDL</sequence>
<protein>
    <submittedName>
        <fullName evidence="3">Uncharacterized protein LOC115878575</fullName>
    </submittedName>
</protein>
<name>A0A6J2XJ74_SITOR</name>
<reference evidence="3" key="1">
    <citation type="submission" date="2025-08" db="UniProtKB">
        <authorList>
            <consortium name="RefSeq"/>
        </authorList>
    </citation>
    <scope>IDENTIFICATION</scope>
    <source>
        <tissue evidence="3">Gonads</tissue>
    </source>
</reference>
<feature type="domain" description="Integrase core" evidence="1">
    <location>
        <begin position="9"/>
        <end position="108"/>
    </location>
</feature>
<evidence type="ECO:0000313" key="3">
    <source>
        <dbReference type="RefSeq" id="XP_030750965.1"/>
    </source>
</evidence>
<dbReference type="Proteomes" id="UP000504635">
    <property type="component" value="Unplaced"/>
</dbReference>
<gene>
    <name evidence="3" type="primary">LOC115878575</name>
</gene>
<proteinExistence type="predicted"/>
<organism evidence="2 3">
    <name type="scientific">Sitophilus oryzae</name>
    <name type="common">Rice weevil</name>
    <name type="synonym">Curculio oryzae</name>
    <dbReference type="NCBI Taxonomy" id="7048"/>
    <lineage>
        <taxon>Eukaryota</taxon>
        <taxon>Metazoa</taxon>
        <taxon>Ecdysozoa</taxon>
        <taxon>Arthropoda</taxon>
        <taxon>Hexapoda</taxon>
        <taxon>Insecta</taxon>
        <taxon>Pterygota</taxon>
        <taxon>Neoptera</taxon>
        <taxon>Endopterygota</taxon>
        <taxon>Coleoptera</taxon>
        <taxon>Polyphaga</taxon>
        <taxon>Cucujiformia</taxon>
        <taxon>Curculionidae</taxon>
        <taxon>Dryophthorinae</taxon>
        <taxon>Sitophilus</taxon>
    </lineage>
</organism>
<accession>A0A6J2XJ74</accession>
<dbReference type="KEGG" id="soy:115878575"/>
<evidence type="ECO:0000259" key="1">
    <source>
        <dbReference type="Pfam" id="PF24764"/>
    </source>
</evidence>
<dbReference type="OrthoDB" id="6747988at2759"/>
<dbReference type="RefSeq" id="XP_030750965.1">
    <property type="nucleotide sequence ID" value="XM_030895105.1"/>
</dbReference>